<dbReference type="AlphaFoldDB" id="A0A7G2IJM6"/>
<dbReference type="EMBL" id="CBWP010000023">
    <property type="protein sequence ID" value="CDL37170.1"/>
    <property type="molecule type" value="Genomic_DNA"/>
</dbReference>
<organism evidence="1 2">
    <name type="scientific">Citrobacter freundii</name>
    <dbReference type="NCBI Taxonomy" id="546"/>
    <lineage>
        <taxon>Bacteria</taxon>
        <taxon>Pseudomonadati</taxon>
        <taxon>Pseudomonadota</taxon>
        <taxon>Gammaproteobacteria</taxon>
        <taxon>Enterobacterales</taxon>
        <taxon>Enterobacteriaceae</taxon>
        <taxon>Citrobacter</taxon>
        <taxon>Citrobacter freundii complex</taxon>
    </lineage>
</organism>
<proteinExistence type="predicted"/>
<evidence type="ECO:0000313" key="1">
    <source>
        <dbReference type="EMBL" id="CDL37170.1"/>
    </source>
</evidence>
<sequence>MTYYFAGIDDLLLEAFSCFTHTMSQQYQDFLPTLLMRRRPAMRLPI</sequence>
<comment type="caution">
    <text evidence="1">The sequence shown here is derived from an EMBL/GenBank/DDBJ whole genome shotgun (WGS) entry which is preliminary data.</text>
</comment>
<reference evidence="1 2" key="1">
    <citation type="submission" date="2013-10" db="EMBL/GenBank/DDBJ databases">
        <title>Antibiotic resistance diversity of beta-lactamase producers in the General Hospital Vienna.</title>
        <authorList>
            <person name="Barisic I."/>
            <person name="Mitteregger D."/>
            <person name="Hirschl A.M."/>
            <person name="Noehammer C."/>
            <person name="Wiesinger-Mayr H."/>
        </authorList>
    </citation>
    <scope>NUCLEOTIDE SEQUENCE [LARGE SCALE GENOMIC DNA]</scope>
    <source>
        <strain evidence="1 2">ISC11</strain>
    </source>
</reference>
<name>A0A7G2IJM6_CITFR</name>
<dbReference type="Proteomes" id="UP000019194">
    <property type="component" value="Unassembled WGS sequence"/>
</dbReference>
<evidence type="ECO:0000313" key="2">
    <source>
        <dbReference type="Proteomes" id="UP000019194"/>
    </source>
</evidence>
<protein>
    <submittedName>
        <fullName evidence="1">Uncharacterized protein</fullName>
    </submittedName>
</protein>
<dbReference type="Gene3D" id="1.10.357.10">
    <property type="entry name" value="Tetracycline Repressor, domain 2"/>
    <property type="match status" value="1"/>
</dbReference>
<accession>A0A7G2IJM6</accession>